<proteinExistence type="predicted"/>
<gene>
    <name evidence="1" type="ORF">PS691_05055</name>
</gene>
<reference evidence="1 2" key="1">
    <citation type="submission" date="2019-09" db="EMBL/GenBank/DDBJ databases">
        <authorList>
            <person name="Chandra G."/>
            <person name="Truman W A."/>
        </authorList>
    </citation>
    <scope>NUCLEOTIDE SEQUENCE [LARGE SCALE GENOMIC DNA]</scope>
    <source>
        <strain evidence="1">PS691</strain>
    </source>
</reference>
<dbReference type="EMBL" id="CABVHQ010000075">
    <property type="protein sequence ID" value="VVO32510.1"/>
    <property type="molecule type" value="Genomic_DNA"/>
</dbReference>
<accession>A0A5E7EZZ6</accession>
<evidence type="ECO:0000313" key="1">
    <source>
        <dbReference type="EMBL" id="VVO32510.1"/>
    </source>
</evidence>
<organism evidence="1 2">
    <name type="scientific">Pseudomonas fluorescens</name>
    <dbReference type="NCBI Taxonomy" id="294"/>
    <lineage>
        <taxon>Bacteria</taxon>
        <taxon>Pseudomonadati</taxon>
        <taxon>Pseudomonadota</taxon>
        <taxon>Gammaproteobacteria</taxon>
        <taxon>Pseudomonadales</taxon>
        <taxon>Pseudomonadaceae</taxon>
        <taxon>Pseudomonas</taxon>
    </lineage>
</organism>
<evidence type="ECO:0000313" key="2">
    <source>
        <dbReference type="Proteomes" id="UP000337909"/>
    </source>
</evidence>
<protein>
    <submittedName>
        <fullName evidence="1">Uncharacterized protein</fullName>
    </submittedName>
</protein>
<name>A0A5E7EZZ6_PSEFL</name>
<dbReference type="AlphaFoldDB" id="A0A5E7EZZ6"/>
<dbReference type="Proteomes" id="UP000337909">
    <property type="component" value="Unassembled WGS sequence"/>
</dbReference>
<sequence>MHCSEQRRLSAQTLLQLLKALLLRAVGADHADVVDQSGDRPAGKRFFQRLRGGFHITEVSQNAISDTVDDYRFETIFNATLDNCCANT</sequence>